<dbReference type="InterPro" id="IPR036869">
    <property type="entry name" value="J_dom_sf"/>
</dbReference>
<feature type="region of interest" description="Disordered" evidence="1">
    <location>
        <begin position="119"/>
        <end position="158"/>
    </location>
</feature>
<dbReference type="Proteomes" id="UP000568158">
    <property type="component" value="Unassembled WGS sequence"/>
</dbReference>
<name>A0A7D9H0C0_DEKBR</name>
<reference evidence="4 5" key="1">
    <citation type="submission" date="2019-07" db="EMBL/GenBank/DDBJ databases">
        <authorList>
            <person name="Friedrich A."/>
            <person name="Schacherer J."/>
        </authorList>
    </citation>
    <scope>NUCLEOTIDE SEQUENCE [LARGE SCALE GENOMIC DNA]</scope>
</reference>
<evidence type="ECO:0000313" key="3">
    <source>
        <dbReference type="EMBL" id="KAF6007594.1"/>
    </source>
</evidence>
<dbReference type="PRINTS" id="PR00625">
    <property type="entry name" value="JDOMAIN"/>
</dbReference>
<dbReference type="PANTHER" id="PTHR45006:SF1">
    <property type="entry name" value="DNAJ-LIKE PROTEIN 1"/>
    <property type="match status" value="1"/>
</dbReference>
<dbReference type="InterPro" id="IPR052814">
    <property type="entry name" value="Peroxisomal_DnaJ"/>
</dbReference>
<dbReference type="InterPro" id="IPR001623">
    <property type="entry name" value="DnaJ_domain"/>
</dbReference>
<dbReference type="GO" id="GO:0016558">
    <property type="term" value="P:protein import into peroxisome matrix"/>
    <property type="evidence" value="ECO:0007669"/>
    <property type="project" value="TreeGrafter"/>
</dbReference>
<dbReference type="CDD" id="cd06257">
    <property type="entry name" value="DnaJ"/>
    <property type="match status" value="1"/>
</dbReference>
<evidence type="ECO:0000256" key="1">
    <source>
        <dbReference type="SAM" id="MobiDB-lite"/>
    </source>
</evidence>
<evidence type="ECO:0000313" key="5">
    <source>
        <dbReference type="Proteomes" id="UP000478008"/>
    </source>
</evidence>
<feature type="compositionally biased region" description="Basic and acidic residues" evidence="1">
    <location>
        <begin position="141"/>
        <end position="158"/>
    </location>
</feature>
<proteinExistence type="predicted"/>
<dbReference type="Proteomes" id="UP000478008">
    <property type="component" value="Unassembled WGS sequence"/>
</dbReference>
<dbReference type="PANTHER" id="PTHR45006">
    <property type="entry name" value="DNAJ-LIKE PROTEIN 1"/>
    <property type="match status" value="1"/>
</dbReference>
<dbReference type="GO" id="GO:0005829">
    <property type="term" value="C:cytosol"/>
    <property type="evidence" value="ECO:0007669"/>
    <property type="project" value="TreeGrafter"/>
</dbReference>
<dbReference type="Pfam" id="PF14308">
    <property type="entry name" value="DnaJ-X"/>
    <property type="match status" value="1"/>
</dbReference>
<feature type="compositionally biased region" description="Basic and acidic residues" evidence="1">
    <location>
        <begin position="438"/>
        <end position="449"/>
    </location>
</feature>
<evidence type="ECO:0000313" key="6">
    <source>
        <dbReference type="Proteomes" id="UP000568158"/>
    </source>
</evidence>
<reference evidence="3 6" key="2">
    <citation type="journal article" date="2020" name="Appl. Microbiol. Biotechnol.">
        <title>Targeted gene deletion in Brettanomyces bruxellensis with an expression-free CRISPR-Cas9 system.</title>
        <authorList>
            <person name="Varela C."/>
            <person name="Bartel C."/>
            <person name="Onetto C."/>
            <person name="Borneman A."/>
        </authorList>
    </citation>
    <scope>NUCLEOTIDE SEQUENCE [LARGE SCALE GENOMIC DNA]</scope>
    <source>
        <strain evidence="3 6">AWRI1613</strain>
    </source>
</reference>
<dbReference type="Pfam" id="PF00226">
    <property type="entry name" value="DnaJ"/>
    <property type="match status" value="1"/>
</dbReference>
<dbReference type="EMBL" id="JABCYN010000041">
    <property type="protein sequence ID" value="KAF6007594.1"/>
    <property type="molecule type" value="Genomic_DNA"/>
</dbReference>
<dbReference type="Gene3D" id="1.10.287.110">
    <property type="entry name" value="DnaJ domain"/>
    <property type="match status" value="1"/>
</dbReference>
<dbReference type="InterPro" id="IPR018253">
    <property type="entry name" value="DnaJ_domain_CS"/>
</dbReference>
<keyword evidence="5" id="KW-1185">Reference proteome</keyword>
<sequence>MVKDTEYYELLGVNTDADGITIKKGYRKMALRYHPDKNPGNKEAELKFQEVAEAYQILSDPQKRKIYDEVGKEGMNKQGVETADVDPKEFFSMIFGGEGFRNYIGELSFISGMMEDLNVDEGEDEGTDGSEETTGKGQPGRKVDDTKLIKGEGDRRGGKLSEMYNRQQEVKKDVKKRKSKITAEYIEKRKKEEDAKVGELTEKLVEKLNGVIKSGKIDEGEFAALQAKTRQDVENLVLESFGVDICHEIGKMYKFKGKAFVKSRKAILGRFHKIGSSLKQGKNTAKGMWSMLSSAQEAQSTLEAMSKLEESEDGEMDEYERARYEQAMTGKFLNVAWMSSKFEISQTLGKVCSRVLNDKSVSAEERRCRAEVMIAMGEIFSSAERSGEESAEDAQVFEQMVKEAGKTRSRDIRREAYLKKRQREGVAGAVAAGGSGSRGEEPGETKRVSPDAADAGSESRKGGFFSRRR</sequence>
<accession>A0A7D9H0C0</accession>
<dbReference type="InterPro" id="IPR026894">
    <property type="entry name" value="DnaJ_X"/>
</dbReference>
<dbReference type="PROSITE" id="PS50076">
    <property type="entry name" value="DNAJ_2"/>
    <property type="match status" value="1"/>
</dbReference>
<feature type="region of interest" description="Disordered" evidence="1">
    <location>
        <begin position="404"/>
        <end position="469"/>
    </location>
</feature>
<dbReference type="EMBL" id="CABFWN010000002">
    <property type="protein sequence ID" value="VUG17207.1"/>
    <property type="molecule type" value="Genomic_DNA"/>
</dbReference>
<evidence type="ECO:0000313" key="4">
    <source>
        <dbReference type="EMBL" id="VUG17207.1"/>
    </source>
</evidence>
<dbReference type="SUPFAM" id="SSF46565">
    <property type="entry name" value="Chaperone J-domain"/>
    <property type="match status" value="1"/>
</dbReference>
<evidence type="ECO:0000259" key="2">
    <source>
        <dbReference type="PROSITE" id="PS50076"/>
    </source>
</evidence>
<gene>
    <name evidence="4" type="primary">CAJ1</name>
    <name evidence="4" type="ORF">DEBR0S2_01244G</name>
    <name evidence="3" type="ORF">HII12_004484</name>
</gene>
<feature type="compositionally biased region" description="Basic and acidic residues" evidence="1">
    <location>
        <begin position="404"/>
        <end position="418"/>
    </location>
</feature>
<dbReference type="SMART" id="SM00271">
    <property type="entry name" value="DnaJ"/>
    <property type="match status" value="1"/>
</dbReference>
<dbReference type="AlphaFoldDB" id="A0A7D9H0C0"/>
<feature type="domain" description="J" evidence="2">
    <location>
        <begin position="6"/>
        <end position="71"/>
    </location>
</feature>
<feature type="compositionally biased region" description="Acidic residues" evidence="1">
    <location>
        <begin position="119"/>
        <end position="131"/>
    </location>
</feature>
<dbReference type="PROSITE" id="PS00636">
    <property type="entry name" value="DNAJ_1"/>
    <property type="match status" value="1"/>
</dbReference>
<protein>
    <submittedName>
        <fullName evidence="4">DEBR0S2_01244g1_1</fullName>
    </submittedName>
</protein>
<organism evidence="4 5">
    <name type="scientific">Dekkera bruxellensis</name>
    <name type="common">Brettanomyces custersii</name>
    <dbReference type="NCBI Taxonomy" id="5007"/>
    <lineage>
        <taxon>Eukaryota</taxon>
        <taxon>Fungi</taxon>
        <taxon>Dikarya</taxon>
        <taxon>Ascomycota</taxon>
        <taxon>Saccharomycotina</taxon>
        <taxon>Pichiomycetes</taxon>
        <taxon>Pichiales</taxon>
        <taxon>Pichiaceae</taxon>
        <taxon>Brettanomyces</taxon>
    </lineage>
</organism>